<evidence type="ECO:0000313" key="11">
    <source>
        <dbReference type="Proteomes" id="UP000029079"/>
    </source>
</evidence>
<reference evidence="11" key="2">
    <citation type="submission" date="2014-08" db="EMBL/GenBank/DDBJ databases">
        <title>Complete genome of Weissella ceti strain WS74 isolated from diseased rainbow trout in Brazil.</title>
        <authorList>
            <person name="Figueiredo H.C.P."/>
            <person name="Leal C.A.G."/>
            <person name="Pereira F.L."/>
            <person name="Soares S.C."/>
            <person name="Dorella F.A."/>
            <person name="Carvalho A.F."/>
            <person name="Azevedo V.A.C."/>
        </authorList>
    </citation>
    <scope>NUCLEOTIDE SEQUENCE [LARGE SCALE GENOMIC DNA]</scope>
    <source>
        <strain evidence="11">WS74</strain>
    </source>
</reference>
<dbReference type="Gene3D" id="3.10.129.10">
    <property type="entry name" value="Hotdog Thioesterase"/>
    <property type="match status" value="1"/>
</dbReference>
<dbReference type="InterPro" id="IPR002864">
    <property type="entry name" value="Acyl-ACP_thioesterase_NHD"/>
</dbReference>
<reference evidence="10 11" key="1">
    <citation type="journal article" date="2014" name="Genome Announc.">
        <title>Complete Genome Sequences of Fish Pathogenic Weissella ceti Strains WS74 and WS105.</title>
        <authorList>
            <person name="Figueiredo H.C."/>
            <person name="Leal C.A."/>
            <person name="Dorella F.A."/>
            <person name="Carvalho A.F."/>
            <person name="Soares S.C."/>
            <person name="Pereira F.L."/>
            <person name="Azevedo V.A."/>
        </authorList>
    </citation>
    <scope>NUCLEOTIDE SEQUENCE [LARGE SCALE GENOMIC DNA]</scope>
    <source>
        <strain evidence="10 11">WS74</strain>
    </source>
</reference>
<keyword evidence="4" id="KW-0276">Fatty acid metabolism</keyword>
<evidence type="ECO:0000259" key="8">
    <source>
        <dbReference type="Pfam" id="PF01643"/>
    </source>
</evidence>
<dbReference type="AlphaFoldDB" id="A0A075U1J1"/>
<dbReference type="KEGG" id="wct:WS74_1172"/>
<evidence type="ECO:0000256" key="1">
    <source>
        <dbReference type="ARBA" id="ARBA00006500"/>
    </source>
</evidence>
<feature type="domain" description="Acyl-ACP thioesterase-like C-terminal" evidence="9">
    <location>
        <begin position="154"/>
        <end position="243"/>
    </location>
</feature>
<dbReference type="PANTHER" id="PTHR31727:SF6">
    <property type="entry name" value="OLEOYL-ACYL CARRIER PROTEIN THIOESTERASE 1, CHLOROPLASTIC"/>
    <property type="match status" value="1"/>
</dbReference>
<dbReference type="EMBL" id="CP009223">
    <property type="protein sequence ID" value="AIM63422.1"/>
    <property type="molecule type" value="Genomic_DNA"/>
</dbReference>
<dbReference type="InterPro" id="IPR045023">
    <property type="entry name" value="FATA/B"/>
</dbReference>
<comment type="similarity">
    <text evidence="1">Belongs to the acyl-ACP thioesterase family.</text>
</comment>
<dbReference type="PANTHER" id="PTHR31727">
    <property type="entry name" value="OLEOYL-ACYL CARRIER PROTEIN THIOESTERASE 1, CHLOROPLASTIC"/>
    <property type="match status" value="1"/>
</dbReference>
<dbReference type="SUPFAM" id="SSF54637">
    <property type="entry name" value="Thioesterase/thiol ester dehydrase-isomerase"/>
    <property type="match status" value="2"/>
</dbReference>
<sequence>MAKTFTTEHTIQYYEADVKQHVTLPMLINISLEASTQQAASLHIGEEEVHSRGLGWIILESSLDIHEMPRVHDTVTVKTWVEEANSFFSIRHFQVIKDDDVMVEIKMLFALLDMVSRKLTRIPDDFIEVLEPKAVKRVKRLANNDMWAEGDDWDHVTEYAVRYNDIDTNLHVNNSHYYEWTTDALGVDFLANHRPVSMVVRFEHEIGVRDTVVSRYQKDELVTKHQICTGDTVGAQANIVWQKETDVPSFKM</sequence>
<keyword evidence="5" id="KW-0809">Transit peptide</keyword>
<dbReference type="InterPro" id="IPR029069">
    <property type="entry name" value="HotDog_dom_sf"/>
</dbReference>
<dbReference type="OrthoDB" id="9801517at2"/>
<keyword evidence="6" id="KW-0443">Lipid metabolism</keyword>
<accession>A0A075U1J1</accession>
<evidence type="ECO:0000313" key="10">
    <source>
        <dbReference type="EMBL" id="AIM63422.1"/>
    </source>
</evidence>
<keyword evidence="3" id="KW-0378">Hydrolase</keyword>
<evidence type="ECO:0000256" key="4">
    <source>
        <dbReference type="ARBA" id="ARBA00022832"/>
    </source>
</evidence>
<dbReference type="GO" id="GO:0016297">
    <property type="term" value="F:fatty acyl-[ACP] hydrolase activity"/>
    <property type="evidence" value="ECO:0007669"/>
    <property type="project" value="InterPro"/>
</dbReference>
<evidence type="ECO:0000256" key="6">
    <source>
        <dbReference type="ARBA" id="ARBA00023098"/>
    </source>
</evidence>
<protein>
    <submittedName>
        <fullName evidence="10">Acyl-ACP thioesterase</fullName>
    </submittedName>
</protein>
<dbReference type="Pfam" id="PF01643">
    <property type="entry name" value="Acyl-ACP_TE"/>
    <property type="match status" value="1"/>
</dbReference>
<keyword evidence="11" id="KW-1185">Reference proteome</keyword>
<dbReference type="KEGG" id="wce:WS08_1104"/>
<gene>
    <name evidence="10" type="ORF">WS74_1172</name>
</gene>
<dbReference type="RefSeq" id="WP_009765048.1">
    <property type="nucleotide sequence ID" value="NZ_CP009223.1"/>
</dbReference>
<dbReference type="Proteomes" id="UP000029079">
    <property type="component" value="Chromosome"/>
</dbReference>
<dbReference type="GO" id="GO:0000036">
    <property type="term" value="F:acyl carrier activity"/>
    <property type="evidence" value="ECO:0007669"/>
    <property type="project" value="TreeGrafter"/>
</dbReference>
<keyword evidence="7" id="KW-0275">Fatty acid biosynthesis</keyword>
<name>A0A075U1J1_9LACO</name>
<dbReference type="KEGG" id="wci:WS105_1167"/>
<keyword evidence="2" id="KW-0444">Lipid biosynthesis</keyword>
<evidence type="ECO:0000256" key="3">
    <source>
        <dbReference type="ARBA" id="ARBA00022801"/>
    </source>
</evidence>
<evidence type="ECO:0000256" key="7">
    <source>
        <dbReference type="ARBA" id="ARBA00023160"/>
    </source>
</evidence>
<evidence type="ECO:0000259" key="9">
    <source>
        <dbReference type="Pfam" id="PF20791"/>
    </source>
</evidence>
<dbReference type="CDD" id="cd00586">
    <property type="entry name" value="4HBT"/>
    <property type="match status" value="1"/>
</dbReference>
<evidence type="ECO:0000256" key="5">
    <source>
        <dbReference type="ARBA" id="ARBA00022946"/>
    </source>
</evidence>
<dbReference type="Pfam" id="PF20791">
    <property type="entry name" value="Acyl-ACP_TE_C"/>
    <property type="match status" value="1"/>
</dbReference>
<evidence type="ECO:0000256" key="2">
    <source>
        <dbReference type="ARBA" id="ARBA00022516"/>
    </source>
</evidence>
<feature type="domain" description="Acyl-ACP thioesterase N-terminal hotdog" evidence="8">
    <location>
        <begin position="3"/>
        <end position="128"/>
    </location>
</feature>
<dbReference type="InterPro" id="IPR049427">
    <property type="entry name" value="Acyl-ACP_TE_C"/>
</dbReference>
<dbReference type="PATRIC" id="fig|759620.7.peg.1127"/>
<organism evidence="10 11">
    <name type="scientific">Weissella ceti</name>
    <dbReference type="NCBI Taxonomy" id="759620"/>
    <lineage>
        <taxon>Bacteria</taxon>
        <taxon>Bacillati</taxon>
        <taxon>Bacillota</taxon>
        <taxon>Bacilli</taxon>
        <taxon>Lactobacillales</taxon>
        <taxon>Lactobacillaceae</taxon>
        <taxon>Weissella</taxon>
    </lineage>
</organism>
<dbReference type="STRING" id="759620.WS105_1167"/>
<proteinExistence type="inferred from homology"/>